<feature type="chain" id="PRO_5047214131" description="Secreted protein" evidence="1">
    <location>
        <begin position="32"/>
        <end position="159"/>
    </location>
</feature>
<proteinExistence type="predicted"/>
<accession>A0ABS9QJL9</accession>
<evidence type="ECO:0000313" key="2">
    <source>
        <dbReference type="EMBL" id="MCG7507632.1"/>
    </source>
</evidence>
<sequence length="159" mass="17296">MPNTLTNRTGTKMLLLSAAMITALSIWGSLADAKDTEKAAAYAQCMRKNGFPDFPDPDAEGRILLRQRLDDQSAPAFRKAHAACNDLAPEGWASERPDPERRAKLLGFAQCVRDEGVSDFPDPSKEGRFDFATVTDSPKLKSAMETCRRSKGVTVGFGG</sequence>
<keyword evidence="1" id="KW-0732">Signal</keyword>
<comment type="caution">
    <text evidence="2">The sequence shown here is derived from an EMBL/GenBank/DDBJ whole genome shotgun (WGS) entry which is preliminary data.</text>
</comment>
<reference evidence="2 3" key="1">
    <citation type="submission" date="2022-02" db="EMBL/GenBank/DDBJ databases">
        <title>Draft genome sequence of Mezorhizobium retamae strain IRAMC:0171 isolated from Retama raetam nodules.</title>
        <authorList>
            <person name="Bengaied R."/>
            <person name="Sbissi I."/>
            <person name="Huber K."/>
            <person name="Ghodbane F."/>
            <person name="Nouioui I."/>
            <person name="Tarhouni M."/>
            <person name="Gtari M."/>
        </authorList>
    </citation>
    <scope>NUCLEOTIDE SEQUENCE [LARGE SCALE GENOMIC DNA]</scope>
    <source>
        <strain evidence="2 3">IRAMC:0171</strain>
    </source>
</reference>
<dbReference type="Proteomes" id="UP001201701">
    <property type="component" value="Unassembled WGS sequence"/>
</dbReference>
<evidence type="ECO:0000313" key="3">
    <source>
        <dbReference type="Proteomes" id="UP001201701"/>
    </source>
</evidence>
<gene>
    <name evidence="2" type="ORF">L4923_21585</name>
</gene>
<feature type="signal peptide" evidence="1">
    <location>
        <begin position="1"/>
        <end position="31"/>
    </location>
</feature>
<name>A0ABS9QJL9_9HYPH</name>
<dbReference type="RefSeq" id="WP_239368965.1">
    <property type="nucleotide sequence ID" value="NZ_JAKREW010000027.1"/>
</dbReference>
<protein>
    <recommendedName>
        <fullName evidence="4">Secreted protein</fullName>
    </recommendedName>
</protein>
<keyword evidence="3" id="KW-1185">Reference proteome</keyword>
<dbReference type="EMBL" id="JAKREW010000027">
    <property type="protein sequence ID" value="MCG7507632.1"/>
    <property type="molecule type" value="Genomic_DNA"/>
</dbReference>
<organism evidence="2 3">
    <name type="scientific">Mesorhizobium retamae</name>
    <dbReference type="NCBI Taxonomy" id="2912854"/>
    <lineage>
        <taxon>Bacteria</taxon>
        <taxon>Pseudomonadati</taxon>
        <taxon>Pseudomonadota</taxon>
        <taxon>Alphaproteobacteria</taxon>
        <taxon>Hyphomicrobiales</taxon>
        <taxon>Phyllobacteriaceae</taxon>
        <taxon>Mesorhizobium</taxon>
    </lineage>
</organism>
<evidence type="ECO:0008006" key="4">
    <source>
        <dbReference type="Google" id="ProtNLM"/>
    </source>
</evidence>
<evidence type="ECO:0000256" key="1">
    <source>
        <dbReference type="SAM" id="SignalP"/>
    </source>
</evidence>